<keyword evidence="5" id="KW-0862">Zinc</keyword>
<dbReference type="AlphaFoldDB" id="A0A0K1PG37"/>
<dbReference type="RefSeq" id="WP_050726661.1">
    <property type="nucleotide sequence ID" value="NZ_CP012332.1"/>
</dbReference>
<dbReference type="NCBIfam" id="NF005913">
    <property type="entry name" value="PRK07906.1"/>
    <property type="match status" value="1"/>
</dbReference>
<evidence type="ECO:0000256" key="3">
    <source>
        <dbReference type="ARBA" id="ARBA00022723"/>
    </source>
</evidence>
<dbReference type="InterPro" id="IPR011650">
    <property type="entry name" value="Peptidase_M20_dimer"/>
</dbReference>
<dbReference type="STRING" id="1391653.AKJ08_2885"/>
<keyword evidence="8" id="KW-1185">Reference proteome</keyword>
<dbReference type="GO" id="GO:0046872">
    <property type="term" value="F:metal ion binding"/>
    <property type="evidence" value="ECO:0007669"/>
    <property type="project" value="UniProtKB-KW"/>
</dbReference>
<keyword evidence="4" id="KW-0378">Hydrolase</keyword>
<dbReference type="PANTHER" id="PTHR43808">
    <property type="entry name" value="ACETYLORNITHINE DEACETYLASE"/>
    <property type="match status" value="1"/>
</dbReference>
<comment type="similarity">
    <text evidence="2">Belongs to the peptidase M20A family.</text>
</comment>
<dbReference type="PANTHER" id="PTHR43808:SF8">
    <property type="entry name" value="PEPTIDASE M20 DIMERISATION DOMAIN-CONTAINING PROTEIN"/>
    <property type="match status" value="1"/>
</dbReference>
<dbReference type="InterPro" id="IPR036264">
    <property type="entry name" value="Bact_exopeptidase_dim_dom"/>
</dbReference>
<evidence type="ECO:0000313" key="7">
    <source>
        <dbReference type="EMBL" id="AKU92498.1"/>
    </source>
</evidence>
<dbReference type="KEGG" id="vin:AKJ08_2885"/>
<dbReference type="Gene3D" id="3.30.70.360">
    <property type="match status" value="1"/>
</dbReference>
<evidence type="ECO:0000256" key="4">
    <source>
        <dbReference type="ARBA" id="ARBA00022801"/>
    </source>
</evidence>
<dbReference type="PATRIC" id="fig|1391653.3.peg.3004"/>
<dbReference type="InterPro" id="IPR001261">
    <property type="entry name" value="ArgE/DapE_CS"/>
</dbReference>
<sequence length="448" mass="48450">MHETTYGDLAEEWVDEALRLLVTLLRIDTTNPPGNERPAAEACAELLRKDGLEPVLLEGARDRTNLVCRWKGSGEAPPLLLTAHLDVVPAGEGWTHPPFAGEIRDGFVWGRGAIDMKHHAAMCVTLLRSLARTGAKLKRDVILALVADEEAGCDLGSAWLVDHHPELVRSEYALGEIGGFTLHLEGRRFYPIQVAQKGVLWIKATARGEGGHGSMPREKSAVGKLSAAIARLERRPLRIHATDATRGFLETAAQAVGPPKGLALRALLNPRLAPWILRALPDRALARSLRAVLSNTVAPTMLRAGDKLNVIPDRAEAGLDGRTLPGAAGARLLDELRAVVGEDVELEVVRVLDALEVSPRTPLFEALAAAIRRADPAGIPVPYMVPGFTDALAFSRLGTKWYGFAPVGLPPGLPFAELFHDKNERIPVDGFGFGMRLLHDAVTRFCTA</sequence>
<feature type="domain" description="Peptidase M20 dimerisation" evidence="6">
    <location>
        <begin position="194"/>
        <end position="342"/>
    </location>
</feature>
<name>A0A0K1PG37_9BACT</name>
<dbReference type="FunFam" id="1.10.150.900:FF:000002">
    <property type="entry name" value="M20/M25/M40 family peptidase"/>
    <property type="match status" value="1"/>
</dbReference>
<dbReference type="InterPro" id="IPR002933">
    <property type="entry name" value="Peptidase_M20"/>
</dbReference>
<dbReference type="EMBL" id="CP012332">
    <property type="protein sequence ID" value="AKU92498.1"/>
    <property type="molecule type" value="Genomic_DNA"/>
</dbReference>
<proteinExistence type="inferred from homology"/>
<dbReference type="InterPro" id="IPR050072">
    <property type="entry name" value="Peptidase_M20A"/>
</dbReference>
<dbReference type="SUPFAM" id="SSF53187">
    <property type="entry name" value="Zn-dependent exopeptidases"/>
    <property type="match status" value="1"/>
</dbReference>
<dbReference type="PROSITE" id="PS00758">
    <property type="entry name" value="ARGE_DAPE_CPG2_1"/>
    <property type="match status" value="1"/>
</dbReference>
<evidence type="ECO:0000259" key="6">
    <source>
        <dbReference type="Pfam" id="PF07687"/>
    </source>
</evidence>
<dbReference type="Proteomes" id="UP000055590">
    <property type="component" value="Chromosome"/>
</dbReference>
<keyword evidence="3" id="KW-0479">Metal-binding</keyword>
<protein>
    <submittedName>
        <fullName evidence="7">Putative peptidase</fullName>
    </submittedName>
</protein>
<accession>A0A0K1PG37</accession>
<gene>
    <name evidence="7" type="ORF">AKJ08_2885</name>
</gene>
<evidence type="ECO:0000256" key="5">
    <source>
        <dbReference type="ARBA" id="ARBA00022833"/>
    </source>
</evidence>
<organism evidence="7 8">
    <name type="scientific">Vulgatibacter incomptus</name>
    <dbReference type="NCBI Taxonomy" id="1391653"/>
    <lineage>
        <taxon>Bacteria</taxon>
        <taxon>Pseudomonadati</taxon>
        <taxon>Myxococcota</taxon>
        <taxon>Myxococcia</taxon>
        <taxon>Myxococcales</taxon>
        <taxon>Cystobacterineae</taxon>
        <taxon>Vulgatibacteraceae</taxon>
        <taxon>Vulgatibacter</taxon>
    </lineage>
</organism>
<reference evidence="7 8" key="1">
    <citation type="submission" date="2015-08" db="EMBL/GenBank/DDBJ databases">
        <authorList>
            <person name="Babu N.S."/>
            <person name="Beckwith C.J."/>
            <person name="Beseler K.G."/>
            <person name="Brison A."/>
            <person name="Carone J.V."/>
            <person name="Caskin T.P."/>
            <person name="Diamond M."/>
            <person name="Durham M.E."/>
            <person name="Foxe J.M."/>
            <person name="Go M."/>
            <person name="Henderson B.A."/>
            <person name="Jones I.B."/>
            <person name="McGettigan J.A."/>
            <person name="Micheletti S.J."/>
            <person name="Nasrallah M.E."/>
            <person name="Ortiz D."/>
            <person name="Piller C.R."/>
            <person name="Privatt S.R."/>
            <person name="Schneider S.L."/>
            <person name="Sharp S."/>
            <person name="Smith T.C."/>
            <person name="Stanton J.D."/>
            <person name="Ullery H.E."/>
            <person name="Wilson R.J."/>
            <person name="Serrano M.G."/>
            <person name="Buck G."/>
            <person name="Lee V."/>
            <person name="Wang Y."/>
            <person name="Carvalho R."/>
            <person name="Voegtly L."/>
            <person name="Shi R."/>
            <person name="Duckworth R."/>
            <person name="Johnson A."/>
            <person name="Loviza R."/>
            <person name="Walstead R."/>
            <person name="Shah Z."/>
            <person name="Kiflezghi M."/>
            <person name="Wade K."/>
            <person name="Ball S.L."/>
            <person name="Bradley K.W."/>
            <person name="Asai D.J."/>
            <person name="Bowman C.A."/>
            <person name="Russell D.A."/>
            <person name="Pope W.H."/>
            <person name="Jacobs-Sera D."/>
            <person name="Hendrix R.W."/>
            <person name="Hatfull G.F."/>
        </authorList>
    </citation>
    <scope>NUCLEOTIDE SEQUENCE [LARGE SCALE GENOMIC DNA]</scope>
    <source>
        <strain evidence="7 8">DSM 27710</strain>
    </source>
</reference>
<dbReference type="GO" id="GO:0016787">
    <property type="term" value="F:hydrolase activity"/>
    <property type="evidence" value="ECO:0007669"/>
    <property type="project" value="UniProtKB-KW"/>
</dbReference>
<comment type="cofactor">
    <cofactor evidence="1">
        <name>Zn(2+)</name>
        <dbReference type="ChEBI" id="CHEBI:29105"/>
    </cofactor>
</comment>
<dbReference type="SUPFAM" id="SSF55031">
    <property type="entry name" value="Bacterial exopeptidase dimerisation domain"/>
    <property type="match status" value="1"/>
</dbReference>
<dbReference type="Pfam" id="PF07687">
    <property type="entry name" value="M20_dimer"/>
    <property type="match status" value="1"/>
</dbReference>
<dbReference type="Gene3D" id="3.40.630.10">
    <property type="entry name" value="Zn peptidases"/>
    <property type="match status" value="1"/>
</dbReference>
<evidence type="ECO:0000256" key="1">
    <source>
        <dbReference type="ARBA" id="ARBA00001947"/>
    </source>
</evidence>
<dbReference type="Pfam" id="PF01546">
    <property type="entry name" value="Peptidase_M20"/>
    <property type="match status" value="1"/>
</dbReference>
<evidence type="ECO:0000313" key="8">
    <source>
        <dbReference type="Proteomes" id="UP000055590"/>
    </source>
</evidence>
<evidence type="ECO:0000256" key="2">
    <source>
        <dbReference type="ARBA" id="ARBA00006247"/>
    </source>
</evidence>
<dbReference type="Gene3D" id="1.10.150.900">
    <property type="match status" value="1"/>
</dbReference>